<feature type="region of interest" description="Disordered" evidence="1">
    <location>
        <begin position="1"/>
        <end position="53"/>
    </location>
</feature>
<dbReference type="HOGENOM" id="CLU_1270412_0_0_0"/>
<evidence type="ECO:0000313" key="3">
    <source>
        <dbReference type="EMBL" id="ABU57218.1"/>
    </source>
</evidence>
<dbReference type="EMBL" id="CP000804">
    <property type="protein sequence ID" value="ABU57218.1"/>
    <property type="molecule type" value="Genomic_DNA"/>
</dbReference>
<dbReference type="Proteomes" id="UP000000263">
    <property type="component" value="Chromosome"/>
</dbReference>
<dbReference type="STRING" id="383372.Rcas_1119"/>
<keyword evidence="2" id="KW-0472">Membrane</keyword>
<protein>
    <submittedName>
        <fullName evidence="3">Uncharacterized protein</fullName>
    </submittedName>
</protein>
<sequence>MADTQTRRSATDLQSANASSSTTLAPRQRPTPLWGRSRNQTQAQADSGRPQRGSRLTSFWKALIITSFVINIVLLTVVLLLVGFIFQWRQQIASTAVQGQGFAADNVAELRSIVAGLQGATIRTTIPLDQPLPLKDAGVVVPVDQQTTVTLVEPVPLQLSGADIDLGNGNRLRANNIRLTLPAGTPLRIALKMDIPLDDVTIPVRLNVPVEIPLKDTELGPQFQRLGWLVDRLVGPLAPVLGLDPIPPAPPAPRYQPSQQP</sequence>
<dbReference type="OrthoDB" id="156232at2"/>
<feature type="compositionally biased region" description="Basic and acidic residues" evidence="1">
    <location>
        <begin position="1"/>
        <end position="10"/>
    </location>
</feature>
<organism evidence="3 4">
    <name type="scientific">Roseiflexus castenholzii (strain DSM 13941 / HLO8)</name>
    <dbReference type="NCBI Taxonomy" id="383372"/>
    <lineage>
        <taxon>Bacteria</taxon>
        <taxon>Bacillati</taxon>
        <taxon>Chloroflexota</taxon>
        <taxon>Chloroflexia</taxon>
        <taxon>Chloroflexales</taxon>
        <taxon>Roseiflexineae</taxon>
        <taxon>Roseiflexaceae</taxon>
        <taxon>Roseiflexus</taxon>
    </lineage>
</organism>
<evidence type="ECO:0000256" key="2">
    <source>
        <dbReference type="SAM" id="Phobius"/>
    </source>
</evidence>
<dbReference type="RefSeq" id="WP_012119648.1">
    <property type="nucleotide sequence ID" value="NC_009767.1"/>
</dbReference>
<dbReference type="KEGG" id="rca:Rcas_1119"/>
<accession>A7NIB8</accession>
<keyword evidence="2" id="KW-0812">Transmembrane</keyword>
<evidence type="ECO:0000256" key="1">
    <source>
        <dbReference type="SAM" id="MobiDB-lite"/>
    </source>
</evidence>
<gene>
    <name evidence="3" type="ordered locus">Rcas_1119</name>
</gene>
<keyword evidence="2" id="KW-1133">Transmembrane helix</keyword>
<keyword evidence="4" id="KW-1185">Reference proteome</keyword>
<reference evidence="3 4" key="1">
    <citation type="submission" date="2007-08" db="EMBL/GenBank/DDBJ databases">
        <title>Complete sequence of Roseiflexus castenholzii DSM 13941.</title>
        <authorList>
            <consortium name="US DOE Joint Genome Institute"/>
            <person name="Copeland A."/>
            <person name="Lucas S."/>
            <person name="Lapidus A."/>
            <person name="Barry K."/>
            <person name="Glavina del Rio T."/>
            <person name="Dalin E."/>
            <person name="Tice H."/>
            <person name="Pitluck S."/>
            <person name="Thompson L.S."/>
            <person name="Brettin T."/>
            <person name="Bruce D."/>
            <person name="Detter J.C."/>
            <person name="Han C."/>
            <person name="Tapia R."/>
            <person name="Schmutz J."/>
            <person name="Larimer F."/>
            <person name="Land M."/>
            <person name="Hauser L."/>
            <person name="Kyrpides N."/>
            <person name="Mikhailova N."/>
            <person name="Bryant D.A."/>
            <person name="Hanada S."/>
            <person name="Tsukatani Y."/>
            <person name="Richardson P."/>
        </authorList>
    </citation>
    <scope>NUCLEOTIDE SEQUENCE [LARGE SCALE GENOMIC DNA]</scope>
    <source>
        <strain evidence="4">DSM 13941 / HLO8</strain>
    </source>
</reference>
<dbReference type="eggNOG" id="ENOG503470Y">
    <property type="taxonomic scope" value="Bacteria"/>
</dbReference>
<name>A7NIB8_ROSCS</name>
<feature type="transmembrane region" description="Helical" evidence="2">
    <location>
        <begin position="59"/>
        <end position="86"/>
    </location>
</feature>
<evidence type="ECO:0000313" key="4">
    <source>
        <dbReference type="Proteomes" id="UP000000263"/>
    </source>
</evidence>
<feature type="compositionally biased region" description="Polar residues" evidence="1">
    <location>
        <begin position="11"/>
        <end position="25"/>
    </location>
</feature>
<dbReference type="AlphaFoldDB" id="A7NIB8"/>
<proteinExistence type="predicted"/>